<dbReference type="PANTHER" id="PTHR12935">
    <property type="entry name" value="GAMMA-GLUTAMYLCYCLOTRANSFERASE"/>
    <property type="match status" value="1"/>
</dbReference>
<accession>A0A3L7JYR4</accession>
<dbReference type="EMBL" id="RCVZ01000006">
    <property type="protein sequence ID" value="RLQ95404.1"/>
    <property type="molecule type" value="Genomic_DNA"/>
</dbReference>
<dbReference type="InterPro" id="IPR036568">
    <property type="entry name" value="GGCT-like_sf"/>
</dbReference>
<comment type="caution">
    <text evidence="5">The sequence shown here is derived from an EMBL/GenBank/DDBJ whole genome shotgun (WGS) entry which is preliminary data.</text>
</comment>
<dbReference type="InterPro" id="IPR009288">
    <property type="entry name" value="AIG2-like_dom"/>
</dbReference>
<dbReference type="Gene3D" id="3.10.490.10">
    <property type="entry name" value="Gamma-glutamyl cyclotransferase-like"/>
    <property type="match status" value="2"/>
</dbReference>
<organism evidence="5 6">
    <name type="scientific">Falsibacillus albus</name>
    <dbReference type="NCBI Taxonomy" id="2478915"/>
    <lineage>
        <taxon>Bacteria</taxon>
        <taxon>Bacillati</taxon>
        <taxon>Bacillota</taxon>
        <taxon>Bacilli</taxon>
        <taxon>Bacillales</taxon>
        <taxon>Bacillaceae</taxon>
        <taxon>Falsibacillus</taxon>
    </lineage>
</organism>
<dbReference type="InterPro" id="IPR013024">
    <property type="entry name" value="GGCT-like"/>
</dbReference>
<evidence type="ECO:0000259" key="4">
    <source>
        <dbReference type="Pfam" id="PF06094"/>
    </source>
</evidence>
<dbReference type="SUPFAM" id="SSF110857">
    <property type="entry name" value="Gamma-glutamyl cyclotransferase-like"/>
    <property type="match status" value="2"/>
</dbReference>
<proteinExistence type="predicted"/>
<dbReference type="Pfam" id="PF13772">
    <property type="entry name" value="AIG2_2"/>
    <property type="match status" value="1"/>
</dbReference>
<dbReference type="RefSeq" id="WP_121680519.1">
    <property type="nucleotide sequence ID" value="NZ_RCVZ01000006.1"/>
</dbReference>
<feature type="active site" description="Proton acceptor" evidence="2">
    <location>
        <position position="210"/>
    </location>
</feature>
<dbReference type="GO" id="GO:0003839">
    <property type="term" value="F:gamma-glutamylcyclotransferase activity"/>
    <property type="evidence" value="ECO:0007669"/>
    <property type="project" value="InterPro"/>
</dbReference>
<keyword evidence="6" id="KW-1185">Reference proteome</keyword>
<evidence type="ECO:0000256" key="1">
    <source>
        <dbReference type="ARBA" id="ARBA00023239"/>
    </source>
</evidence>
<reference evidence="5 6" key="1">
    <citation type="submission" date="2018-10" db="EMBL/GenBank/DDBJ databases">
        <title>Falsibacillus sp. genome draft.</title>
        <authorList>
            <person name="Shi S."/>
        </authorList>
    </citation>
    <scope>NUCLEOTIDE SEQUENCE [LARGE SCALE GENOMIC DNA]</scope>
    <source>
        <strain evidence="5 6">GY 10110</strain>
    </source>
</reference>
<evidence type="ECO:0000256" key="2">
    <source>
        <dbReference type="PIRSR" id="PIRSR617939-1"/>
    </source>
</evidence>
<keyword evidence="5" id="KW-0808">Transferase</keyword>
<gene>
    <name evidence="5" type="ORF">D9X91_10225</name>
</gene>
<dbReference type="InterPro" id="IPR017939">
    <property type="entry name" value="G-Glutamylcylcotransferase"/>
</dbReference>
<dbReference type="Pfam" id="PF06094">
    <property type="entry name" value="GGACT"/>
    <property type="match status" value="1"/>
</dbReference>
<dbReference type="Proteomes" id="UP000276770">
    <property type="component" value="Unassembled WGS sequence"/>
</dbReference>
<keyword evidence="1" id="KW-0456">Lyase</keyword>
<name>A0A3L7JYR4_9BACI</name>
<dbReference type="GO" id="GO:0016740">
    <property type="term" value="F:transferase activity"/>
    <property type="evidence" value="ECO:0007669"/>
    <property type="project" value="UniProtKB-KW"/>
</dbReference>
<dbReference type="OrthoDB" id="8538589at2"/>
<feature type="domain" description="Gamma-glutamylcyclotransferase AIG2-like" evidence="4">
    <location>
        <begin position="4"/>
        <end position="121"/>
    </location>
</feature>
<evidence type="ECO:0000256" key="3">
    <source>
        <dbReference type="PIRSR" id="PIRSR617939-2"/>
    </source>
</evidence>
<dbReference type="PANTHER" id="PTHR12935:SF0">
    <property type="entry name" value="GAMMA-GLUTAMYLCYCLOTRANSFERASE"/>
    <property type="match status" value="1"/>
</dbReference>
<dbReference type="CDD" id="cd06661">
    <property type="entry name" value="GGCT_like"/>
    <property type="match status" value="2"/>
</dbReference>
<feature type="binding site" evidence="3">
    <location>
        <begin position="135"/>
        <end position="140"/>
    </location>
    <ligand>
        <name>substrate</name>
    </ligand>
</feature>
<sequence>MGYLFVYGTFRKKESNHSFLKDAVLIASQAWLKGTLYDTAKGYPALDLNGDSAVYGELYEIDQDILSDLDEVEGFKEGRESNLFVRRTGIIHTDLGEKEASYYTAGNRDFLIEEIKSGDWRVHKFIQNPPEELYYFAYGSCMDNERFKKAKVDHLFTDIVGGGRLKNFSMKYTFCVHDGGRGDIVEDFGETEGVLYRVNWDAFDYLFEREGVAPGWYRAALVDIETSYRTYDDVLTFIVIAKHQESRPPLHYAREILRGANPHVSKDYMNKLYNQLVELKLEEKQLLELKTILQQ</sequence>
<protein>
    <submittedName>
        <fullName evidence="5">Gamma-glutamylcyclotransferase</fullName>
    </submittedName>
</protein>
<evidence type="ECO:0000313" key="6">
    <source>
        <dbReference type="Proteomes" id="UP000276770"/>
    </source>
</evidence>
<feature type="binding site" evidence="3">
    <location>
        <position position="252"/>
    </location>
    <ligand>
        <name>substrate</name>
    </ligand>
</feature>
<dbReference type="AlphaFoldDB" id="A0A3L7JYR4"/>
<evidence type="ECO:0000313" key="5">
    <source>
        <dbReference type="EMBL" id="RLQ95404.1"/>
    </source>
</evidence>